<dbReference type="InterPro" id="IPR057627">
    <property type="entry name" value="FN-plug_TEN1-4"/>
</dbReference>
<dbReference type="Pfam" id="PF23106">
    <property type="entry name" value="EGF_Teneurin"/>
    <property type="match status" value="1"/>
</dbReference>
<dbReference type="CDD" id="cd01021">
    <property type="entry name" value="GEWL"/>
    <property type="match status" value="1"/>
</dbReference>
<dbReference type="eggNOG" id="KOG4659">
    <property type="taxonomic scope" value="Eukaryota"/>
</dbReference>
<dbReference type="Gene3D" id="2.10.25.10">
    <property type="entry name" value="Laminin"/>
    <property type="match status" value="4"/>
</dbReference>
<sequence length="6914" mass="745136">MELSGRSEVSLELNTVGDAPADVAVYGCQGCTPTHVVYDVVQTSAASNVGRQKRATTTIDFPGQTFEGSWIFAVYNGAGQKLEGTISFVTTEASCPNDCSGHGECTDGICACAAGWTGDNCSIGLCEPADCSGNGACIAGSCRCFNGWQGSDCNTVYRPCPSDCSGQGTCNNVTGRCDCFTPYKGADCSEADCIPRDCNGRGVCTGGVCSCESGWRGGACEEGDCIPPDCNGNGACTEGTCRCFHGWQGVACDTQYRRCPSDCSGSGVCNNVTGVCSCESLSTGLDCSENACNATCNNHGECLLTNEEWGCTCYRGFIGTFCGTVAETNCADNLDDDGDLLVDCDDPDCCNDTACVNDPACSSAPPLEQLAAADTNISQAAGVSFYDQVKFLFENGGIQQDVSPDAVDYERVAVLRGHVTTRDGSALPGVTVSLLNTPELGHTMTRADGGYEFALNGGNVDTLVFRRRNMIGTQRTVRPRVQLYNQVDPVAMIPVDTKVTEVDLQSSDIQVVEGTMVEDEAGSRKPVLMFEPGTGVTITAKNGTLNETIERPRVRVTEYTVGASGEEAMPAQLPAFTGYTYAVEMSLDEASVNGSTDVTFNQSLPFYVNNFLGFPVGSAVPTGYYDRNGGRWIASANGRVIQLLDSSDPAKASLDVQGNGQAANETVRDELGITDNELERLASLYNPGDTLWRVRIPHFTPWDCNWPYGPPPDGCGPADCPPPSPPPNPCPGSGGGGGGSPGGKKRRKRASVNNRSNVIQGLDYWQQFFPSIPSGVEPGEHGPYPAVTANIYNEEEALEGAILLDGEIRTAGLTERPGEASVPVPGTDFRLMYSHKRQKGFKQVTRIPLIGEDVPPSLKAIRLEVTVAGKTIKKSLPPEPNLYEDFVWDGLDAYGREVKGRVTMQVRLGYEYGLVYYAVPSEFTQSFNRFRSADQTSRVSRAGRSVSYWTDREIPLTRSVQASDMAGWSLDIHHVYDGENGILHLGSGDSISVVDQTKVLETAVGSDTRAPVDCLSCGEGEGQQTQLRSPVALTTGPDGSVFIGDFNFIRRLWPNGTVTTVTRLQTNRPRYVYYLASSLKNNVIFVSDPDARQIFKVETDKEGQSLAVVAGTGEKCPPWEDSCGDGGLAIQATFSSLKGIAVGEEDTIFVVDNRRIREIGPDGYIDPFIGTNDLTTFSHPRGSELRNTLIAQVTLTWPTHIAVTRGGDELYIVDQDAVIRLTRDGRAQVIAGQQAFWPPEAGLNMEDTNARALNSQLVNPQGIAISQDGNILIAETDFRSTHRVRLLDPDGGIQLIVGKPSDCDCRQSSCDCFEQDGKVAVQSKLHTPTALTVTPDGALYIADQGNYRIRKMRAHISQGLTGGHFIIPGTNPNQAYVFDFTGQHIQTVDVTNNRVLHEFGYNDDRQLTSIVIPATNQTVSIDRDDNGTPHTIRAPYRQNLYLERDDEGLLSGVSDNSGQKIQLVYQNGGLLTSVQSPSGYRRMMAYVSHDDDDDDDGVRISSSSFGQQLEVDESVPGITRTVVRVGGRKLRETWRNTADGTTSTVHADRSRVVVETAPHPIWGNQVPLVSRETVTLPTGVLTTEYKYSAVLEDDNNPLTMTMYKTVTKRTHMVTNAGRLFRFGYGSSGDVVSITMPSGAKHTLKTRVRPNAKDIVYLAPNSTQGTVMDTYDIDNRLVQKVMPGGKTVSYWYDASSRKTSEAFDATFICFLHHGDDENVDEIRRYENKMVKSIWFYEYNAHLTTRMFFVYDGDLDAQFLFSYGDRLTLTRIDETVYGRRKIIDIEYDEYNELRRVGSFQYSNPTPWTEEVSDGTLTCTYTHDGYGRAVEHRCKIANRDVFIMSMSYNNSSLIAAQTLEVGGNVTVYSYEYDEDEQLLSVEENGILRELYSYDLNGNRLWWVDHLGTNHTATYDDQDRIQTYDSEAYNSDDAGYITDKGLEHLSYDSAGQITSAEEEDRYRVLYSYDGLNRRIAMFETTTGEEERYFYGDPSSPLRVTTTVQDDQVTKLYYNKLNLVIAMETNDAMRYVMTDHLGTPIAVMDTSGNVIKHVTRTSFGTVLKDLGPEIPLSIGFAGGLIDPYSRLTHFTYRDYDADVGRWTARDPILFQSRQPNLYQYVFNNPVNMRDIHGLQADHCGGSGGPGDGPGGPGDGPGGPGGPGGGPGGPGDGSGGPGNGGPGDGSQPGKQPDSEGEYGDITNVDATGASETTAKQDKLKISGEAASHKMAKTDKKNVDKYKDIIKKVAKEKNIDPSILAAIVSRETRGGTQLDADGWGDHGNGWGIMQVDKNYHTPQGGPRSIEHVRQATDILVETIKGIQRKFPDWTKDQQLKAAMTSAVAVLLWMTAWCCARGATVRWTAPAGGSWSQQDNWEGQEVPGPEDDVIIELDEVVEGFRSLGCWRDSSNRAIPILEGTDPLLDGHYQARVNATDKCFRAAQSHGFSVFAVQNGGQCFGSADGHNTYTRYGASSDCGEDGEGGPYANSVYQIKAFPITVRVDSNTEIRNVHTFPNVTLEVASSLAVNDNMQVDGHLKLYTSNSNEGITVGNTARVGESFQWMAGTFSSPAQGRLHVEGKMQMNLNWGSRNLDTRLSGTELCIHGEAVIEGGSTYDRLYLSEGAKLIVTEGATLNMTGVLSVLKENTGTLVNNGSLNIHSTGTVTVAPTIYSTGDVQVFKGTFSCTGSSTWQDAILISKGATLKLSGGTHALQQTSTVLGSGKLEIGSRVTVSSQDVQVKDILVTSGTLDLYTASSKLTIAKIDVASRGVFNIHSHGNSSDWQALRVPEVILRSNNYDYEISTLNCEGALQVERLHMTTGRYHTGLLLKVMGDVVITDSWNWNGGTIQSSGPVTVNGPLMIEGDASGTAAVPELYLNGPVTTRGAQTININHGGTVVNRVGNVVSIRGNLNLRGNGRFLNYGEVKVEQPSPGTASISLSSFDNFGGTTVSGTPGSGLSISINHGLTGTYHVSENNVLTIVGPSTHVGRVLKDAVLTGGGTLQVNGPEVGFKSIQVSDVSITAGTVYIGSEQRQRIPSLKVTRGLVVLDESSSTTEIDDLIVTGGEVTFNRPTIIKDVEIRSGVLSGDSDITVNGTFVWIGGTLSGRLGSRITVNGKMHVAPSGTLYLNRNLVLKGQSDWVTTNLNLVLTRAFEISPGASLSVHGGGMAFNSPSSDQNGALLNYGDFIIDAPYQDLRINTQLRNYAVIQIQHGNLLLQRSSVMVGSMINSTDKSKIVISGGNHEITSSGTTGIQEWKQTLEINSGSLWSKDTIWSTMNVNGGDVHIDLSGGSASMDSISVTRGSLDITSTTPSSAVPTLTVQNSITVTYGQLKLLGANCKAKHMTVSHQNARVEIERNLEIEDTFHWDAGTLAGTAFADCEISRTSVLGTLTVTGDSTRYLKTQSMFIHGSGQWFGQGELRLDSSAELVITEGATFQHHGGGTYSSQDHLARVVNRGTYELFPHSDVNMNVKLQNTGQLRVPDTATLSFRADSQLRGQLQADKGSVLQLLEGSHVLIDEASTFRVEPSRIGNSQTELSVDNVELVSGTLELNVQTRVGYLSQKGGSIRGSFDIFVEEFEWSGGSVVGELDSQLLVEDLECRGTGTKTLQQRSLILQSSGTFVGDAAGVIDINGHGNFVIAKDAQVVATAGVTIQLDLGMFENRGMLINALQGNGKMLAVSGHFRNTGTVECLDDTMMKVSGTGKWEGVLTTGSNATLELADGHQLFLSSFEVNGTGKLEVSSGSVSMQTCSISGAVMQISAPVYVQGEDHCFIQSLRVTENGVFISHSAATIELVQQIGGVVRALSSLTVAEYDLAGGTLQSHNVTEVDRLQWSSGAVTGGKLYVGVVTLSQGTDKVASRAAITVSRRCIWAEGFEETLGLQENSVLIITQEASMEVESVATLSSETGDSYQGRLENHGQINVKQTLRSSAEFVNFGNISISESKLTVTTKSENRGYIGIGKTSEVELRDHFSYPSSVIEGDGKLTLTQGTARLSTDTLKQKTLHVTGATVTIASTTGHDFSPQEVIITGGQADFVGNKGDTFELESLTIAGGRVKIHNPCNISQLTMTGGSLSIMAPTEITTFDFFAGQLVGLSELGYLTIHTLTLHNQKTRDDTEKVLQSLLIDIHRKVRWLPPSKDTMRMQDGSKIRLLSDCETTLQGQLEFQGSSETIENYGILTVYGSDEDLPHMKTSIRIDPHFNNVGTVRVQETSMVSFQSTAQISGSLTAHRNATVEFVNHHSTTPQNIKGGRLTVQNSNLWIPSTNTFTALNINLNGHVNFVSNATDPVHDSVFEEVNLRRGSVTFASDVSIAVLEIIGGTVESTTPNGVVQAQQMTCQEDTESSNVQSCHVTAGDVRFVGSTVTMMSSSLRIQHSGIARSSVQVDMSNSSVLVSEGTTLAVKHKMAFRKTGLGESTLEVAGMVLVEGSQFVTSAAVVLPNTGNFTVTKDFSELDIHSTGRSAGSFNIRGSHSTITSRGPGDLVLDKGSFIGPNATINVQGGHTVITGIEHQLLENSGLRITLQGTGMMTLNSSELSETPNPLTVNEVTLRSLSSKLFLSEAAPKIQKIVVVEGQVYGDAEFGTVILQSNIRLADCNLDVDHLIISGNNNDNKEMQASKINVLASLRLEADATIAMSQGSVLRLAPSAICSMDNALEITASDVDSAASWFINEGRMTVKLGAGREASIGAKFNHSGELVVEDGHLTMTNDSFIRGRLQVNTGSRLTLSSGVHRIESGSSCLVEGSLIVESAAFVEMESDDISIESATSHGTVSLRGALDMSAATLSVRGDVTVNGPVKWQSGTIQLSAGSSLTVNGDFTQAISEGQLENGGTITISPELACSNFGTAEACSSQPNCTWCLATDMCVQHEQCPSAAAFWGSSAGGEWHTASNWFNDTIPGESSDAFLSSLSEDYEVRITTPVTVEVLEIGSQCDHAFSQGCDTTQTLNVQRDLQVGRLLVRRNARLIFSGDNLIIGGSLTVEGAMEWRKGTIRGNGNVNLMGTLTIPQDCYYCSKNLQVPLENYGRITLQTTRNTLTMSAQVNITNVGEILIKSNGVVNGGTIYNEGLIFSTTPTATINSNMVQNGKIFLRQSTLQLGGNAEFSGATIADEGSELLLKSGIHTFAFGSTLPSSLTVDGGTTVINTTGNTIKQLHLKNSATLQSDQDLLVDNVFLEKGSLLGQGDYQINTFSWREGNIEGMKRISVTREMTFLDDRYYSQKKTMAESKFMLNGRAVVQGSQATLTMSRNASFEVTPSGQMNLQHLYRHFYFQNVDVSIGGTVSHTCRNNYNYGVYLTDGSKLTVEETGRAEIGGCNWLHSGSLRTSLTNNGVLIFNGSPTSIHTTFVQNGAMYTTTNKNLHLYDQSILQGNVTMGENAAVNFRGGSQHHILSNLILDDSSTLNVFDSNTVLNVSTDDLRLSKINVNSEGGRIVLFSRSDAGSVNRLELRSGSVQIGTSQLTTDEIFLTTGEINGNEAHVWTRKATLHDTDRYSFVRVANLTVSEKLLISKRYPSQGRQVTIDSSVTILPSATLVAMTRFTMYGEGEILNEGNFRIDSNDDQWLDIRLRFINYGKLQVTNRLVLNNGGSNHGEIRMLPTSKLYFRSSKVYNMTSDGQIFGSGTMYMDSDDPVVYLSGKDDSTESSGKDIGLVVSRGRCYADFRQAHRLVQRISISSGSIEITASASNPPHIAEVNFLPDYNYNTIFTCSTGASMSIGKLTLRQYYSSGHFGHGCGVVTSNMIWYSGVINRPAYLNVIGHLDIKHASGYKRIVGTNMSITATAVADADSTIYMADESKIEINGSFSSYNNLRFQKEGSGTPQLVISGHVRLLQRGKTMTVTSGVSVINYGTIEVLHGTMSIPSTECHNGTFVVAKGALLQFNSGVTQVGSDCSFEVFSVSILGNSRLDVVNTKSIAQYITISSGTLVLNPNSNATVDTLSVNGNFEISGQFRVRKFNLNSGNMEVNGLVIITDEMAWSGGNLMSNQMQVDGNLYLTSSSTKYLRSGTLVATGTVSSKYSQTLQMQGDAVFELQGSMGVQDSLRIAGSGQNAFLNAGIIKVQAGLNEYGLIVDVNFNSPGVIMVESGKMKVGHSNRDVTSTLHGNLTVKEQAILEMGYGEFTFANQSLLNVSGTMVIASAQVQVYSSEKMVTINNVKMTSSGTLETSAKDVMVHNAEICSGTLWIHRNTKIDTLHICGGRLRPGRSVNVTEFLITSGDVFSSSARPKIITRRMGWGGGRVWANEDTTTMTIGVNERLHVFGSGSKYGDYDTVIRVDGQFTMISVGNLYLSRSALIQLDGESTASLHHGYIRTQYNPPGRFTNMGDITIGEYSKATIVELRVPFQMLGNIAIKQGQINVASGGRFSGSTELFMDGRLEVTGGTLTATSGSISGPGNLYVSGGILSLDGGEVSSPITITRGTLQVTSENSVTTRGTVRVQGGTLNVDGYLECLQDVQHVSGSLSGSGIVRVGNQSKILIMSTQSSDRRTTSVRSLQIFGLVEVSSALEVSSPGVVRNEEEGHIQMTRSGAITGTGRVENYGRLITRNMHPDVQARISSNFENFWIVEPDNSSLIIEPRSTAVHKISSRVLGGVTTWKNGVIIGGVSEGSVIIQGNCYVGQATVFSGQITWKSGSISLQEDQCSTRSYDSSGIMRSTCSEKYILNTGDIILDTSSDKAISTGVDLVNKGNIKWLFGKMVVEGSMKNLASGTFEITDTFNTDRIWQNSGNTLENSGILLLTNARCLFQDRYGTRRGLLHNKGRLSLREESYLQIDILTSGGEDTLLEMSTESTVTASQIIIERGTAYLQGQVNGRVVVNGGKLNPGGPSVIGSLSIEGSLTMSNTSVLEVDLVNPLPSAVSDTLTVSSDVELHGKLAVSWNPDDPTPSNMDSFPIIAYGGSCRIDGLVTVSIHDNVNFNTTCGDSFITVTVLR</sequence>
<dbReference type="InterPro" id="IPR022385">
    <property type="entry name" value="Rhs_assc_core"/>
</dbReference>
<dbReference type="GO" id="GO:0003796">
    <property type="term" value="F:lysozyme activity"/>
    <property type="evidence" value="ECO:0007669"/>
    <property type="project" value="InterPro"/>
</dbReference>
<evidence type="ECO:0000259" key="7">
    <source>
        <dbReference type="PROSITE" id="PS50026"/>
    </source>
</evidence>
<feature type="compositionally biased region" description="Gly residues" evidence="6">
    <location>
        <begin position="732"/>
        <end position="742"/>
    </location>
</feature>
<dbReference type="SMART" id="SM00181">
    <property type="entry name" value="EGF"/>
    <property type="match status" value="7"/>
</dbReference>
<dbReference type="CDD" id="cd00055">
    <property type="entry name" value="EGF_Lam"/>
    <property type="match status" value="1"/>
</dbReference>
<feature type="disulfide bond" evidence="5">
    <location>
        <begin position="179"/>
        <end position="188"/>
    </location>
</feature>
<dbReference type="Gene3D" id="2.180.10.10">
    <property type="entry name" value="RHS repeat-associated core"/>
    <property type="match status" value="1"/>
</dbReference>
<dbReference type="InterPro" id="IPR002049">
    <property type="entry name" value="LE_dom"/>
</dbReference>
<dbReference type="Gene3D" id="2.120.10.30">
    <property type="entry name" value="TolB, C-terminal domain"/>
    <property type="match status" value="2"/>
</dbReference>
<dbReference type="InterPro" id="IPR011042">
    <property type="entry name" value="6-blade_b-propeller_TolB-like"/>
</dbReference>
<feature type="disulfide bond" evidence="5">
    <location>
        <begin position="160"/>
        <end position="170"/>
    </location>
</feature>
<keyword evidence="4 5" id="KW-1015">Disulfide bond</keyword>
<keyword evidence="3" id="KW-0677">Repeat</keyword>
<dbReference type="Pfam" id="PF25021">
    <property type="entry name" value="TEN_NHL"/>
    <property type="match status" value="1"/>
</dbReference>
<dbReference type="SUPFAM" id="SSF63829">
    <property type="entry name" value="Calcium-dependent phosphotriesterase"/>
    <property type="match status" value="1"/>
</dbReference>
<feature type="compositionally biased region" description="Gly residues" evidence="6">
    <location>
        <begin position="2135"/>
        <end position="2180"/>
    </location>
</feature>
<evidence type="ECO:0000256" key="2">
    <source>
        <dbReference type="ARBA" id="ARBA00022536"/>
    </source>
</evidence>
<feature type="domain" description="EGF-like" evidence="7">
    <location>
        <begin position="288"/>
        <end position="323"/>
    </location>
</feature>
<evidence type="ECO:0000256" key="1">
    <source>
        <dbReference type="ARBA" id="ARBA00008902"/>
    </source>
</evidence>
<dbReference type="PANTHER" id="PTHR11219">
    <property type="entry name" value="TENEURIN AND N-ACETYLGLUCOSAMINE-1-PHOSPHODIESTER ALPHA-N-ACETYLGLUCOSAMINIDASE"/>
    <property type="match status" value="1"/>
</dbReference>
<evidence type="ECO:0000256" key="6">
    <source>
        <dbReference type="SAM" id="MobiDB-lite"/>
    </source>
</evidence>
<dbReference type="InParanoid" id="C3ZH25"/>
<accession>C3ZH25</accession>
<feature type="disulfide bond" evidence="5">
    <location>
        <begin position="313"/>
        <end position="322"/>
    </location>
</feature>
<dbReference type="EMBL" id="GG666621">
    <property type="protein sequence ID" value="EEN48172.1"/>
    <property type="molecule type" value="Genomic_DNA"/>
</dbReference>
<comment type="similarity">
    <text evidence="1">Belongs to the glycosyl hydrolase 23 family.</text>
</comment>
<evidence type="ECO:0000256" key="5">
    <source>
        <dbReference type="PROSITE-ProRule" id="PRU00076"/>
    </source>
</evidence>
<dbReference type="InterPro" id="IPR008969">
    <property type="entry name" value="CarboxyPept-like_regulatory"/>
</dbReference>
<evidence type="ECO:0000256" key="4">
    <source>
        <dbReference type="ARBA" id="ARBA00023157"/>
    </source>
</evidence>
<dbReference type="SUPFAM" id="SSF49464">
    <property type="entry name" value="Carboxypeptidase regulatory domain-like"/>
    <property type="match status" value="1"/>
</dbReference>
<evidence type="ECO:0000256" key="3">
    <source>
        <dbReference type="ARBA" id="ARBA00022737"/>
    </source>
</evidence>
<dbReference type="PANTHER" id="PTHR11219:SF69">
    <property type="entry name" value="TENEURIN-A"/>
    <property type="match status" value="1"/>
</dbReference>
<dbReference type="Pfam" id="PF25020">
    <property type="entry name" value="TTR_TEN1-4"/>
    <property type="match status" value="1"/>
</dbReference>
<dbReference type="InterPro" id="IPR002152">
    <property type="entry name" value="Glyco_hydro_23"/>
</dbReference>
<comment type="caution">
    <text evidence="5">Lacks conserved residue(s) required for the propagation of feature annotation.</text>
</comment>
<dbReference type="PROSITE" id="PS01186">
    <property type="entry name" value="EGF_2"/>
    <property type="match status" value="3"/>
</dbReference>
<feature type="region of interest" description="Disordered" evidence="6">
    <location>
        <begin position="2128"/>
        <end position="2209"/>
    </location>
</feature>
<dbReference type="InterPro" id="IPR056823">
    <property type="entry name" value="TEN-like_YD-shell"/>
</dbReference>
<dbReference type="SUPFAM" id="SSF101898">
    <property type="entry name" value="NHL repeat"/>
    <property type="match status" value="1"/>
</dbReference>
<feature type="region of interest" description="Disordered" evidence="6">
    <location>
        <begin position="726"/>
        <end position="752"/>
    </location>
</feature>
<dbReference type="InterPro" id="IPR056822">
    <property type="entry name" value="TEN_NHL"/>
</dbReference>
<dbReference type="NCBIfam" id="TIGR03696">
    <property type="entry name" value="Rhs_assc_core"/>
    <property type="match status" value="1"/>
</dbReference>
<gene>
    <name evidence="8" type="ORF">BRAFLDRAFT_88116</name>
</gene>
<reference evidence="8" key="1">
    <citation type="journal article" date="2008" name="Nature">
        <title>The amphioxus genome and the evolution of the chordate karyotype.</title>
        <authorList>
            <consortium name="US DOE Joint Genome Institute (JGI-PGF)"/>
            <person name="Putnam N.H."/>
            <person name="Butts T."/>
            <person name="Ferrier D.E.K."/>
            <person name="Furlong R.F."/>
            <person name="Hellsten U."/>
            <person name="Kawashima T."/>
            <person name="Robinson-Rechavi M."/>
            <person name="Shoguchi E."/>
            <person name="Terry A."/>
            <person name="Yu J.-K."/>
            <person name="Benito-Gutierrez E.L."/>
            <person name="Dubchak I."/>
            <person name="Garcia-Fernandez J."/>
            <person name="Gibson-Brown J.J."/>
            <person name="Grigoriev I.V."/>
            <person name="Horton A.C."/>
            <person name="de Jong P.J."/>
            <person name="Jurka J."/>
            <person name="Kapitonov V.V."/>
            <person name="Kohara Y."/>
            <person name="Kuroki Y."/>
            <person name="Lindquist E."/>
            <person name="Lucas S."/>
            <person name="Osoegawa K."/>
            <person name="Pennacchio L.A."/>
            <person name="Salamov A.A."/>
            <person name="Satou Y."/>
            <person name="Sauka-Spengler T."/>
            <person name="Schmutz J."/>
            <person name="Shin-I T."/>
            <person name="Toyoda A."/>
            <person name="Bronner-Fraser M."/>
            <person name="Fujiyama A."/>
            <person name="Holland L.Z."/>
            <person name="Holland P.W.H."/>
            <person name="Satoh N."/>
            <person name="Rokhsar D.S."/>
        </authorList>
    </citation>
    <scope>NUCLEOTIDE SEQUENCE [LARGE SCALE GENOMIC DNA]</scope>
    <source>
        <strain evidence="8">S238N-H82</strain>
        <tissue evidence="8">Testes</tissue>
    </source>
</reference>
<dbReference type="InterPro" id="IPR011050">
    <property type="entry name" value="Pectin_lyase_fold/virulence"/>
</dbReference>
<dbReference type="Pfam" id="PF25023">
    <property type="entry name" value="TEN_YD-shell"/>
    <property type="match status" value="2"/>
</dbReference>
<proteinExistence type="inferred from homology"/>
<dbReference type="InterPro" id="IPR000742">
    <property type="entry name" value="EGF"/>
</dbReference>
<feature type="disulfide bond" evidence="5">
    <location>
        <begin position="292"/>
        <end position="302"/>
    </location>
</feature>
<organism>
    <name type="scientific">Branchiostoma floridae</name>
    <name type="common">Florida lancelet</name>
    <name type="synonym">Amphioxus</name>
    <dbReference type="NCBI Taxonomy" id="7739"/>
    <lineage>
        <taxon>Eukaryota</taxon>
        <taxon>Metazoa</taxon>
        <taxon>Chordata</taxon>
        <taxon>Cephalochordata</taxon>
        <taxon>Leptocardii</taxon>
        <taxon>Amphioxiformes</taxon>
        <taxon>Branchiostomatidae</taxon>
        <taxon>Branchiostoma</taxon>
    </lineage>
</organism>
<dbReference type="GO" id="GO:0009253">
    <property type="term" value="P:peptidoglycan catabolic process"/>
    <property type="evidence" value="ECO:0007669"/>
    <property type="project" value="InterPro"/>
</dbReference>
<name>C3ZH25_BRAFL</name>
<dbReference type="InterPro" id="IPR023346">
    <property type="entry name" value="Lysozyme-like_dom_sf"/>
</dbReference>
<dbReference type="STRING" id="7739.C3ZH25"/>
<dbReference type="PRINTS" id="PR00749">
    <property type="entry name" value="LYSOZYMEG"/>
</dbReference>
<dbReference type="Pfam" id="PF25024">
    <property type="entry name" value="EGF_TEN"/>
    <property type="match status" value="1"/>
</dbReference>
<dbReference type="Gene3D" id="1.10.530.10">
    <property type="match status" value="1"/>
</dbReference>
<feature type="domain" description="EGF-like" evidence="7">
    <location>
        <begin position="156"/>
        <end position="189"/>
    </location>
</feature>
<dbReference type="PROSITE" id="PS00022">
    <property type="entry name" value="EGF_1"/>
    <property type="match status" value="3"/>
</dbReference>
<dbReference type="SUPFAM" id="SSF53955">
    <property type="entry name" value="Lysozyme-like"/>
    <property type="match status" value="1"/>
</dbReference>
<dbReference type="SUPFAM" id="SSF51126">
    <property type="entry name" value="Pectin lyase-like"/>
    <property type="match status" value="1"/>
</dbReference>
<dbReference type="InterPro" id="IPR051216">
    <property type="entry name" value="Teneurin"/>
</dbReference>
<keyword evidence="2 5" id="KW-0245">EGF-like domain</keyword>
<protein>
    <recommendedName>
        <fullName evidence="7">EGF-like domain-containing protein</fullName>
    </recommendedName>
</protein>
<dbReference type="PROSITE" id="PS50026">
    <property type="entry name" value="EGF_3"/>
    <property type="match status" value="2"/>
</dbReference>
<dbReference type="InterPro" id="IPR056820">
    <property type="entry name" value="TEN_TTR-like"/>
</dbReference>
<evidence type="ECO:0000313" key="8">
    <source>
        <dbReference type="EMBL" id="EEN48172.1"/>
    </source>
</evidence>
<dbReference type="Pfam" id="PF24329">
    <property type="entry name" value="FN-plug_TEN1-4"/>
    <property type="match status" value="1"/>
</dbReference>